<dbReference type="Proteomes" id="UP001440612">
    <property type="component" value="Chromosome"/>
</dbReference>
<dbReference type="InterPro" id="IPR005119">
    <property type="entry name" value="LysR_subst-bd"/>
</dbReference>
<keyword evidence="2" id="KW-0805">Transcription regulation</keyword>
<keyword evidence="3" id="KW-0238">DNA-binding</keyword>
<dbReference type="EMBL" id="CP150951">
    <property type="protein sequence ID" value="WZC49244.2"/>
    <property type="molecule type" value="Genomic_DNA"/>
</dbReference>
<reference evidence="7" key="1">
    <citation type="submission" date="2024-04" db="EMBL/GenBank/DDBJ databases">
        <title>Phylogenomic analyses of a clade within the roseobacter group suggest taxonomic reassignments of species of the genera Aestuariivita, Citreicella, Loktanella, Nautella, Pelagibaca, Ruegeria, Thalassobius, Thiobacimonas and Tropicibacter, and the proposal o.</title>
        <authorList>
            <person name="Jeon C.O."/>
        </authorList>
    </citation>
    <scope>NUCLEOTIDE SEQUENCE [LARGE SCALE GENOMIC DNA]</scope>
    <source>
        <strain evidence="7">BS5-3</strain>
    </source>
</reference>
<evidence type="ECO:0000313" key="7">
    <source>
        <dbReference type="Proteomes" id="UP001440612"/>
    </source>
</evidence>
<comment type="similarity">
    <text evidence="1">Belongs to the LysR transcriptional regulatory family.</text>
</comment>
<evidence type="ECO:0000256" key="1">
    <source>
        <dbReference type="ARBA" id="ARBA00009437"/>
    </source>
</evidence>
<dbReference type="RefSeq" id="WP_373636876.1">
    <property type="nucleotide sequence ID" value="NZ_CP150951.2"/>
</dbReference>
<organism evidence="6 7">
    <name type="scientific">Yoonia phaeophyticola</name>
    <dbReference type="NCBI Taxonomy" id="3137369"/>
    <lineage>
        <taxon>Bacteria</taxon>
        <taxon>Pseudomonadati</taxon>
        <taxon>Pseudomonadota</taxon>
        <taxon>Alphaproteobacteria</taxon>
        <taxon>Rhodobacterales</taxon>
        <taxon>Paracoccaceae</taxon>
        <taxon>Yoonia</taxon>
    </lineage>
</organism>
<accession>A0ABZ2V415</accession>
<evidence type="ECO:0000313" key="6">
    <source>
        <dbReference type="EMBL" id="WZC49244.2"/>
    </source>
</evidence>
<keyword evidence="4" id="KW-0804">Transcription</keyword>
<feature type="domain" description="HTH lysR-type" evidence="5">
    <location>
        <begin position="1"/>
        <end position="60"/>
    </location>
</feature>
<dbReference type="PANTHER" id="PTHR30537:SF3">
    <property type="entry name" value="TRANSCRIPTIONAL REGULATORY PROTEIN"/>
    <property type="match status" value="1"/>
</dbReference>
<dbReference type="SUPFAM" id="SSF46785">
    <property type="entry name" value="Winged helix' DNA-binding domain"/>
    <property type="match status" value="1"/>
</dbReference>
<dbReference type="InterPro" id="IPR000847">
    <property type="entry name" value="LysR_HTH_N"/>
</dbReference>
<gene>
    <name evidence="6" type="ORF">AABB29_00860</name>
</gene>
<dbReference type="PROSITE" id="PS50931">
    <property type="entry name" value="HTH_LYSR"/>
    <property type="match status" value="1"/>
</dbReference>
<dbReference type="InterPro" id="IPR036390">
    <property type="entry name" value="WH_DNA-bd_sf"/>
</dbReference>
<evidence type="ECO:0000259" key="5">
    <source>
        <dbReference type="PROSITE" id="PS50931"/>
    </source>
</evidence>
<keyword evidence="7" id="KW-1185">Reference proteome</keyword>
<dbReference type="InterPro" id="IPR036388">
    <property type="entry name" value="WH-like_DNA-bd_sf"/>
</dbReference>
<dbReference type="Gene3D" id="3.40.190.290">
    <property type="match status" value="1"/>
</dbReference>
<evidence type="ECO:0000256" key="2">
    <source>
        <dbReference type="ARBA" id="ARBA00023015"/>
    </source>
</evidence>
<sequence length="290" mass="31958">MEPHWDDLQTVLCLVRCGSLAGAAAELGVNYTTVSRRITRAETALGVALFDRLTDGYRPTEAGQTVATFAARMELDAHALIRQLHGLNDSLSGPLTITAPQLLIAHVLGPVIDQFCTAYPDVRLHVRATNDLLDLNRRQADLAIRISRDPGDTLMGLRLTAQHSASFAHADWAAQIAEDPQKMIDWLVYAAYNSVPGQVDPQYPHHRVRMTFDDMVAIQGAAQAGLGVARMPMFLGRACGLTQVPVLPPQPYADIWVVGHRDVWPSAKVKAFRDILIPYFRQTKDRFTAG</sequence>
<dbReference type="Pfam" id="PF03466">
    <property type="entry name" value="LysR_substrate"/>
    <property type="match status" value="1"/>
</dbReference>
<dbReference type="Gene3D" id="1.10.10.10">
    <property type="entry name" value="Winged helix-like DNA-binding domain superfamily/Winged helix DNA-binding domain"/>
    <property type="match status" value="1"/>
</dbReference>
<dbReference type="InterPro" id="IPR058163">
    <property type="entry name" value="LysR-type_TF_proteobact-type"/>
</dbReference>
<dbReference type="SUPFAM" id="SSF53850">
    <property type="entry name" value="Periplasmic binding protein-like II"/>
    <property type="match status" value="1"/>
</dbReference>
<protein>
    <submittedName>
        <fullName evidence="6">LysR family transcriptional regulator</fullName>
    </submittedName>
</protein>
<evidence type="ECO:0000256" key="3">
    <source>
        <dbReference type="ARBA" id="ARBA00023125"/>
    </source>
</evidence>
<dbReference type="PANTHER" id="PTHR30537">
    <property type="entry name" value="HTH-TYPE TRANSCRIPTIONAL REGULATOR"/>
    <property type="match status" value="1"/>
</dbReference>
<dbReference type="Pfam" id="PF00126">
    <property type="entry name" value="HTH_1"/>
    <property type="match status" value="1"/>
</dbReference>
<proteinExistence type="inferred from homology"/>
<name>A0ABZ2V415_9RHOB</name>
<evidence type="ECO:0000256" key="4">
    <source>
        <dbReference type="ARBA" id="ARBA00023163"/>
    </source>
</evidence>